<protein>
    <submittedName>
        <fullName evidence="1">Uncharacterized protein</fullName>
    </submittedName>
</protein>
<evidence type="ECO:0000313" key="2">
    <source>
        <dbReference type="Proteomes" id="UP000055024"/>
    </source>
</evidence>
<gene>
    <name evidence="1" type="ORF">T11_6411</name>
</gene>
<accession>A0A0V1GUG7</accession>
<comment type="caution">
    <text evidence="1">The sequence shown here is derived from an EMBL/GenBank/DDBJ whole genome shotgun (WGS) entry which is preliminary data.</text>
</comment>
<dbReference type="AlphaFoldDB" id="A0A0V1GUG7"/>
<dbReference type="Proteomes" id="UP000055024">
    <property type="component" value="Unassembled WGS sequence"/>
</dbReference>
<proteinExistence type="predicted"/>
<reference evidence="1 2" key="1">
    <citation type="submission" date="2015-01" db="EMBL/GenBank/DDBJ databases">
        <title>Evolution of Trichinella species and genotypes.</title>
        <authorList>
            <person name="Korhonen P.K."/>
            <person name="Edoardo P."/>
            <person name="Giuseppe L.R."/>
            <person name="Gasser R.B."/>
        </authorList>
    </citation>
    <scope>NUCLEOTIDE SEQUENCE [LARGE SCALE GENOMIC DNA]</scope>
    <source>
        <strain evidence="1">ISS1029</strain>
    </source>
</reference>
<keyword evidence="2" id="KW-1185">Reference proteome</keyword>
<name>A0A0V1GUG7_9BILA</name>
<sequence>MERSAVELENQAGRNLLYVKVLTDQSADLGYLILAAPMTAGAAWCSSGNRVHSPLALSASDVVLCHAVRNCGFFLGSPAFLIVIVRYEVRGLNGPSLSVVVSEILGIRLVVVRLLERMTDCDFKVVH</sequence>
<organism evidence="1 2">
    <name type="scientific">Trichinella zimbabwensis</name>
    <dbReference type="NCBI Taxonomy" id="268475"/>
    <lineage>
        <taxon>Eukaryota</taxon>
        <taxon>Metazoa</taxon>
        <taxon>Ecdysozoa</taxon>
        <taxon>Nematoda</taxon>
        <taxon>Enoplea</taxon>
        <taxon>Dorylaimia</taxon>
        <taxon>Trichinellida</taxon>
        <taxon>Trichinellidae</taxon>
        <taxon>Trichinella</taxon>
    </lineage>
</organism>
<dbReference type="EMBL" id="JYDP01000249">
    <property type="protein sequence ID" value="KRZ01975.1"/>
    <property type="molecule type" value="Genomic_DNA"/>
</dbReference>
<evidence type="ECO:0000313" key="1">
    <source>
        <dbReference type="EMBL" id="KRZ01975.1"/>
    </source>
</evidence>